<evidence type="ECO:0000313" key="3">
    <source>
        <dbReference type="EMBL" id="TNN19984.1"/>
    </source>
</evidence>
<feature type="compositionally biased region" description="Low complexity" evidence="1">
    <location>
        <begin position="325"/>
        <end position="338"/>
    </location>
</feature>
<dbReference type="PANTHER" id="PTHR12436:SF4">
    <property type="entry name" value="LEUKOCYTE RECEPTOR CLUSTER MEMBER 8"/>
    <property type="match status" value="1"/>
</dbReference>
<name>A0A4Z2DTU6_SCHJA</name>
<dbReference type="EMBL" id="SKCS01000037">
    <property type="protein sequence ID" value="TNN19984.1"/>
    <property type="molecule type" value="Genomic_DNA"/>
</dbReference>
<feature type="domain" description="SAC3/GANP/THP3 conserved" evidence="2">
    <location>
        <begin position="571"/>
        <end position="796"/>
    </location>
</feature>
<dbReference type="AlphaFoldDB" id="A0A4Z2DTU6"/>
<evidence type="ECO:0000313" key="4">
    <source>
        <dbReference type="Proteomes" id="UP000311919"/>
    </source>
</evidence>
<feature type="region of interest" description="Disordered" evidence="1">
    <location>
        <begin position="322"/>
        <end position="528"/>
    </location>
</feature>
<organism evidence="3 4">
    <name type="scientific">Schistosoma japonicum</name>
    <name type="common">Blood fluke</name>
    <dbReference type="NCBI Taxonomy" id="6182"/>
    <lineage>
        <taxon>Eukaryota</taxon>
        <taxon>Metazoa</taxon>
        <taxon>Spiralia</taxon>
        <taxon>Lophotrochozoa</taxon>
        <taxon>Platyhelminthes</taxon>
        <taxon>Trematoda</taxon>
        <taxon>Digenea</taxon>
        <taxon>Strigeidida</taxon>
        <taxon>Schistosomatoidea</taxon>
        <taxon>Schistosomatidae</taxon>
        <taxon>Schistosoma</taxon>
    </lineage>
</organism>
<dbReference type="Pfam" id="PF03399">
    <property type="entry name" value="SAC3_GANP"/>
    <property type="match status" value="1"/>
</dbReference>
<dbReference type="OrthoDB" id="199574at2759"/>
<dbReference type="InterPro" id="IPR005062">
    <property type="entry name" value="SAC3/GANP/THP3_conserved"/>
</dbReference>
<dbReference type="GO" id="GO:0005634">
    <property type="term" value="C:nucleus"/>
    <property type="evidence" value="ECO:0007669"/>
    <property type="project" value="TreeGrafter"/>
</dbReference>
<feature type="compositionally biased region" description="Low complexity" evidence="1">
    <location>
        <begin position="365"/>
        <end position="384"/>
    </location>
</feature>
<feature type="region of interest" description="Disordered" evidence="1">
    <location>
        <begin position="60"/>
        <end position="83"/>
    </location>
</feature>
<protein>
    <submittedName>
        <fullName evidence="3">Leukocyte receptor cluster member 8 isoform 1</fullName>
    </submittedName>
</protein>
<comment type="caution">
    <text evidence="3">The sequence shown here is derived from an EMBL/GenBank/DDBJ whole genome shotgun (WGS) entry which is preliminary data.</text>
</comment>
<gene>
    <name evidence="3" type="ORF">EWB00_005656</name>
</gene>
<dbReference type="PANTHER" id="PTHR12436">
    <property type="entry name" value="80 KDA MCM3-ASSOCIATED PROTEIN"/>
    <property type="match status" value="1"/>
</dbReference>
<feature type="compositionally biased region" description="Low complexity" evidence="1">
    <location>
        <begin position="397"/>
        <end position="417"/>
    </location>
</feature>
<reference evidence="3 4" key="1">
    <citation type="submission" date="2019-03" db="EMBL/GenBank/DDBJ databases">
        <title>An improved genome assembly of the fluke Schistosoma japonicum.</title>
        <authorList>
            <person name="Hu W."/>
            <person name="Luo F."/>
            <person name="Yin M."/>
            <person name="Mo X."/>
            <person name="Sun C."/>
            <person name="Wu Q."/>
            <person name="Zhu B."/>
            <person name="Xiang M."/>
            <person name="Wang J."/>
            <person name="Wang Y."/>
            <person name="Zhang T."/>
            <person name="Xu B."/>
            <person name="Zheng H."/>
            <person name="Feng Z."/>
        </authorList>
    </citation>
    <scope>NUCLEOTIDE SEQUENCE [LARGE SCALE GENOMIC DNA]</scope>
    <source>
        <strain evidence="3">HuSjv2</strain>
        <tissue evidence="3">Worms</tissue>
    </source>
</reference>
<evidence type="ECO:0000259" key="2">
    <source>
        <dbReference type="Pfam" id="PF03399"/>
    </source>
</evidence>
<keyword evidence="3" id="KW-0675">Receptor</keyword>
<keyword evidence="4" id="KW-1185">Reference proteome</keyword>
<feature type="compositionally biased region" description="Polar residues" evidence="1">
    <location>
        <begin position="471"/>
        <end position="483"/>
    </location>
</feature>
<dbReference type="STRING" id="6182.A0A4Z2DTU6"/>
<sequence>MCSLIATKIIIFPTELLYQTSMAQWGSYNPYWQGTYPPFYDYTQPAQTYDYNHQTIPVSSIQGKPGTPPPPGVESAVPKTDGTVTATTSVPPAYDPSWSTSTPFHSQNFTYSYPYSPAVPSRQPAMFDVSPHRPMMPNIAYTPYGSPQFPLHAQGQFGCNWNTTRPTYSYPVNGGSVQSFGMWSDGRLPIPSNGVTMSGPRFPFQNTLDSPNSVPSENTANTPISKEALQQPPASFQDKGVKEQWSDELKEYVQRAFCSIDTSEEKDQMERILKEKLEYIFRNNIKVDWKTENIPTIPSRAIASFRKSFNIRGNSVNVVRPIQLPGPRGLRPTGPSRGAPSRLPVGLLTRGGRNVFSSPGVESTSPSKKLPSKSRSPSRSPVSKPLKDWQRKRSYRSKSSSSSKSYGSPHSSSSSSFKTKRHRRRDSRSGSGSRHTQRKANDIKDSQKSAPQPITRGNPKGRRRRRGGASNIDSNTDMNTSSEDGGVRGRGRGNWCGKRGSVSKQTPPNESRLTQRASRFKDHLAQSSAIGSGSIAQTTSQLLSSFTDERDGLAVDFSSCQIVGTMQEIEKQYLRLTRAPDPTEVRPLAVLKLSLQHVKEKWHSNTDYHWVCEQFKSIRQDLTVQGIEDDFAVSVYEAHADVALDAGDFEEFHQCQSQLLRLHKEGLGVGRLLEFTAYRLLYYIFTLDILGINTIMAGLRPTHKTNPCIAFALKLRSAWSLSNYHRFFQLLYPATEDQQPPLRCKHVVNWFVDRERKEAIRLTFKVFRPTISLSFLSKLVGFSSTALCKDFICKEFSLPETSLEPIEKIDTKVVWNLMCSQSS</sequence>
<evidence type="ECO:0000256" key="1">
    <source>
        <dbReference type="SAM" id="MobiDB-lite"/>
    </source>
</evidence>
<proteinExistence type="predicted"/>
<accession>A0A4Z2DTU6</accession>
<dbReference type="Gene3D" id="1.25.40.990">
    <property type="match status" value="1"/>
</dbReference>
<dbReference type="InterPro" id="IPR045107">
    <property type="entry name" value="SAC3/GANP/THP3"/>
</dbReference>
<feature type="compositionally biased region" description="Polar residues" evidence="1">
    <location>
        <begin position="502"/>
        <end position="517"/>
    </location>
</feature>
<feature type="compositionally biased region" description="Polar residues" evidence="1">
    <location>
        <begin position="355"/>
        <end position="364"/>
    </location>
</feature>
<dbReference type="Proteomes" id="UP000311919">
    <property type="component" value="Unassembled WGS sequence"/>
</dbReference>